<evidence type="ECO:0000256" key="1">
    <source>
        <dbReference type="ARBA" id="ARBA00004370"/>
    </source>
</evidence>
<keyword evidence="2" id="KW-0472">Membrane</keyword>
<comment type="subcellular location">
    <subcellularLocation>
        <location evidence="1">Membrane</location>
    </subcellularLocation>
</comment>
<dbReference type="GO" id="GO:0016020">
    <property type="term" value="C:membrane"/>
    <property type="evidence" value="ECO:0007669"/>
    <property type="project" value="UniProtKB-SubCell"/>
</dbReference>
<gene>
    <name evidence="3" type="ORF">D5H75_20740</name>
</gene>
<comment type="caution">
    <text evidence="3">The sequence shown here is derived from an EMBL/GenBank/DDBJ whole genome shotgun (WGS) entry which is preliminary data.</text>
</comment>
<name>A0A3A4AZW1_9ACTN</name>
<dbReference type="PANTHER" id="PTHR37042:SF4">
    <property type="entry name" value="OUTER MEMBRANE PROTEIN RV1973"/>
    <property type="match status" value="1"/>
</dbReference>
<reference evidence="3 4" key="1">
    <citation type="submission" date="2018-09" db="EMBL/GenBank/DDBJ databases">
        <title>YIM 75507 draft genome.</title>
        <authorList>
            <person name="Tang S."/>
            <person name="Feng Y."/>
        </authorList>
    </citation>
    <scope>NUCLEOTIDE SEQUENCE [LARGE SCALE GENOMIC DNA]</scope>
    <source>
        <strain evidence="3 4">YIM 75507</strain>
    </source>
</reference>
<dbReference type="Proteomes" id="UP000265768">
    <property type="component" value="Unassembled WGS sequence"/>
</dbReference>
<proteinExistence type="predicted"/>
<dbReference type="AlphaFoldDB" id="A0A3A4AZW1"/>
<accession>A0A3A4AZW1</accession>
<evidence type="ECO:0000256" key="2">
    <source>
        <dbReference type="ARBA" id="ARBA00023136"/>
    </source>
</evidence>
<organism evidence="3 4">
    <name type="scientific">Bailinhaonella thermotolerans</name>
    <dbReference type="NCBI Taxonomy" id="1070861"/>
    <lineage>
        <taxon>Bacteria</taxon>
        <taxon>Bacillati</taxon>
        <taxon>Actinomycetota</taxon>
        <taxon>Actinomycetes</taxon>
        <taxon>Streptosporangiales</taxon>
        <taxon>Streptosporangiaceae</taxon>
        <taxon>Bailinhaonella</taxon>
    </lineage>
</organism>
<sequence length="159" mass="16947">MRLRVAILATGAVVIAGLAAAIVLLGLRVLELREARADGEAAIAAARGHVVELLSVDHRTVDRDLGRILSGSTGAAREEYARNAATVRERVTRERSVRIGAVRACGLVSLEGDRARVLAAADGVTTTSAAGPREEFHRWKIDLARVSGRWLVAKIEPVP</sequence>
<evidence type="ECO:0000313" key="4">
    <source>
        <dbReference type="Proteomes" id="UP000265768"/>
    </source>
</evidence>
<dbReference type="EMBL" id="QZEY01000008">
    <property type="protein sequence ID" value="RJL30750.1"/>
    <property type="molecule type" value="Genomic_DNA"/>
</dbReference>
<evidence type="ECO:0008006" key="5">
    <source>
        <dbReference type="Google" id="ProtNLM"/>
    </source>
</evidence>
<dbReference type="OrthoDB" id="3395172at2"/>
<dbReference type="PANTHER" id="PTHR37042">
    <property type="entry name" value="OUTER MEMBRANE PROTEIN RV1973"/>
    <property type="match status" value="1"/>
</dbReference>
<evidence type="ECO:0000313" key="3">
    <source>
        <dbReference type="EMBL" id="RJL30750.1"/>
    </source>
</evidence>
<protein>
    <recommendedName>
        <fullName evidence="5">Mce-associated membrane protein</fullName>
    </recommendedName>
</protein>
<dbReference type="RefSeq" id="WP_119928174.1">
    <property type="nucleotide sequence ID" value="NZ_QZEY01000008.1"/>
</dbReference>
<keyword evidence="4" id="KW-1185">Reference proteome</keyword>